<comment type="cofactor">
    <cofactor evidence="1 7">
        <name>pyridoxal 5'-phosphate</name>
        <dbReference type="ChEBI" id="CHEBI:597326"/>
    </cofactor>
</comment>
<evidence type="ECO:0000256" key="4">
    <source>
        <dbReference type="ARBA" id="ARBA00022679"/>
    </source>
</evidence>
<dbReference type="RefSeq" id="WP_277275089.1">
    <property type="nucleotide sequence ID" value="NZ_JAROCY010000002.1"/>
</dbReference>
<evidence type="ECO:0000313" key="10">
    <source>
        <dbReference type="Proteomes" id="UP001222770"/>
    </source>
</evidence>
<feature type="domain" description="Aminotransferase class I/classII large" evidence="8">
    <location>
        <begin position="42"/>
        <end position="368"/>
    </location>
</feature>
<dbReference type="EMBL" id="JAROCY010000002">
    <property type="protein sequence ID" value="MDF8331933.1"/>
    <property type="molecule type" value="Genomic_DNA"/>
</dbReference>
<evidence type="ECO:0000256" key="7">
    <source>
        <dbReference type="RuleBase" id="RU000481"/>
    </source>
</evidence>
<evidence type="ECO:0000256" key="5">
    <source>
        <dbReference type="ARBA" id="ARBA00022898"/>
    </source>
</evidence>
<dbReference type="CDD" id="cd00609">
    <property type="entry name" value="AAT_like"/>
    <property type="match status" value="1"/>
</dbReference>
<dbReference type="Proteomes" id="UP001222770">
    <property type="component" value="Unassembled WGS sequence"/>
</dbReference>
<organism evidence="9 10">
    <name type="scientific">Novosphingobium cyanobacteriorum</name>
    <dbReference type="NCBI Taxonomy" id="3024215"/>
    <lineage>
        <taxon>Bacteria</taxon>
        <taxon>Pseudomonadati</taxon>
        <taxon>Pseudomonadota</taxon>
        <taxon>Alphaproteobacteria</taxon>
        <taxon>Sphingomonadales</taxon>
        <taxon>Sphingomonadaceae</taxon>
        <taxon>Novosphingobium</taxon>
    </lineage>
</organism>
<dbReference type="PROSITE" id="PS00105">
    <property type="entry name" value="AA_TRANSFER_CLASS_1"/>
    <property type="match status" value="1"/>
</dbReference>
<keyword evidence="10" id="KW-1185">Reference proteome</keyword>
<keyword evidence="4 7" id="KW-0808">Transferase</keyword>
<comment type="similarity">
    <text evidence="2 7">Belongs to the class-I pyridoxal-phosphate-dependent aminotransferase family.</text>
</comment>
<dbReference type="PANTHER" id="PTHR46383">
    <property type="entry name" value="ASPARTATE AMINOTRANSFERASE"/>
    <property type="match status" value="1"/>
</dbReference>
<evidence type="ECO:0000313" key="9">
    <source>
        <dbReference type="EMBL" id="MDF8331933.1"/>
    </source>
</evidence>
<reference evidence="9 10" key="1">
    <citation type="submission" date="2023-03" db="EMBL/GenBank/DDBJ databases">
        <title>Novosphingobium cyanobacteriorum sp. nov., isolated from a eutrophic reservoir during the Microcystis bloom period.</title>
        <authorList>
            <person name="Kang M."/>
            <person name="Le V."/>
            <person name="Ko S.-R."/>
            <person name="Lee S.-A."/>
            <person name="Ahn C.-Y."/>
        </authorList>
    </citation>
    <scope>NUCLEOTIDE SEQUENCE [LARGE SCALE GENOMIC DNA]</scope>
    <source>
        <strain evidence="9 10">HBC54</strain>
    </source>
</reference>
<dbReference type="SUPFAM" id="SSF53383">
    <property type="entry name" value="PLP-dependent transferases"/>
    <property type="match status" value="1"/>
</dbReference>
<evidence type="ECO:0000256" key="1">
    <source>
        <dbReference type="ARBA" id="ARBA00001933"/>
    </source>
</evidence>
<sequence length="381" mass="41047">MTIAQLEPFHAIAVSGLAHRLAVEGRSIIHMEFGQPSTGAPAAAIAEAHRVLDSDAMGYWESPALKARIAAGYRDSCGVEVDPAQVILTCGASPALVMALSLRFAPGARVAIARPGYVAYRNNLRALFMEPVELPCGHNERYQVTAAALEALEPAPDGVIIASPANPTGTVIPPQELRAIAEVCRRRGIAVISDEIYHGLTYGEPALSMLAVDSQAIVVNSFSKYFSMAGWRLGWLVVPPDLIDQARARMGNLFLTPPSLAQHAGLVAMDCRDELEGHVRSYARNRDLLLAALPGMGLKQIAPPDGAFYIYADIGHLTQDSLQFCTDLLQDTGVATAPGIDFDPVEGHRFIRFSFAVSTPLVEEAIRRMQPWFAARKPLSG</sequence>
<dbReference type="Pfam" id="PF00155">
    <property type="entry name" value="Aminotran_1_2"/>
    <property type="match status" value="1"/>
</dbReference>
<dbReference type="InterPro" id="IPR004839">
    <property type="entry name" value="Aminotransferase_I/II_large"/>
</dbReference>
<dbReference type="InterPro" id="IPR015424">
    <property type="entry name" value="PyrdxlP-dep_Trfase"/>
</dbReference>
<protein>
    <recommendedName>
        <fullName evidence="7">Aminotransferase</fullName>
        <ecNumber evidence="7">2.6.1.-</ecNumber>
    </recommendedName>
</protein>
<keyword evidence="3 7" id="KW-0032">Aminotransferase</keyword>
<accession>A0ABT6CDC6</accession>
<comment type="catalytic activity">
    <reaction evidence="6">
        <text>L-aspartate + 2-oxoglutarate = oxaloacetate + L-glutamate</text>
        <dbReference type="Rhea" id="RHEA:21824"/>
        <dbReference type="ChEBI" id="CHEBI:16452"/>
        <dbReference type="ChEBI" id="CHEBI:16810"/>
        <dbReference type="ChEBI" id="CHEBI:29985"/>
        <dbReference type="ChEBI" id="CHEBI:29991"/>
        <dbReference type="EC" id="2.6.1.1"/>
    </reaction>
</comment>
<dbReference type="InterPro" id="IPR004838">
    <property type="entry name" value="NHTrfase_class1_PyrdxlP-BS"/>
</dbReference>
<proteinExistence type="inferred from homology"/>
<dbReference type="EC" id="2.6.1.-" evidence="7"/>
<evidence type="ECO:0000256" key="6">
    <source>
        <dbReference type="ARBA" id="ARBA00049185"/>
    </source>
</evidence>
<dbReference type="GO" id="GO:0008483">
    <property type="term" value="F:transaminase activity"/>
    <property type="evidence" value="ECO:0007669"/>
    <property type="project" value="UniProtKB-KW"/>
</dbReference>
<gene>
    <name evidence="9" type="ORF">POM99_01850</name>
</gene>
<comment type="caution">
    <text evidence="9">The sequence shown here is derived from an EMBL/GenBank/DDBJ whole genome shotgun (WGS) entry which is preliminary data.</text>
</comment>
<keyword evidence="5" id="KW-0663">Pyridoxal phosphate</keyword>
<evidence type="ECO:0000256" key="3">
    <source>
        <dbReference type="ARBA" id="ARBA00022576"/>
    </source>
</evidence>
<dbReference type="InterPro" id="IPR015421">
    <property type="entry name" value="PyrdxlP-dep_Trfase_major"/>
</dbReference>
<evidence type="ECO:0000259" key="8">
    <source>
        <dbReference type="Pfam" id="PF00155"/>
    </source>
</evidence>
<dbReference type="Gene3D" id="3.40.640.10">
    <property type="entry name" value="Type I PLP-dependent aspartate aminotransferase-like (Major domain)"/>
    <property type="match status" value="1"/>
</dbReference>
<evidence type="ECO:0000256" key="2">
    <source>
        <dbReference type="ARBA" id="ARBA00007441"/>
    </source>
</evidence>
<dbReference type="PANTHER" id="PTHR46383:SF2">
    <property type="entry name" value="AMINOTRANSFERASE"/>
    <property type="match status" value="1"/>
</dbReference>
<dbReference type="InterPro" id="IPR050596">
    <property type="entry name" value="AspAT/PAT-like"/>
</dbReference>
<name>A0ABT6CDC6_9SPHN</name>